<reference evidence="2 3" key="1">
    <citation type="submission" date="2015-09" db="EMBL/GenBank/DDBJ databases">
        <authorList>
            <consortium name="Pathogen Informatics"/>
        </authorList>
    </citation>
    <scope>NUCLEOTIDE SEQUENCE [LARGE SCALE GENOMIC DNA]</scope>
    <source>
        <strain evidence="2 3">2789STDY5608854</strain>
    </source>
</reference>
<feature type="region of interest" description="Disordered" evidence="1">
    <location>
        <begin position="1"/>
        <end position="57"/>
    </location>
</feature>
<evidence type="ECO:0000256" key="1">
    <source>
        <dbReference type="SAM" id="MobiDB-lite"/>
    </source>
</evidence>
<accession>A0A174U3G9</accession>
<name>A0A174U3G9_FLAPL</name>
<organism evidence="2 3">
    <name type="scientific">Flavonifractor plautii</name>
    <name type="common">Fusobacterium plautii</name>
    <dbReference type="NCBI Taxonomy" id="292800"/>
    <lineage>
        <taxon>Bacteria</taxon>
        <taxon>Bacillati</taxon>
        <taxon>Bacillota</taxon>
        <taxon>Clostridia</taxon>
        <taxon>Eubacteriales</taxon>
        <taxon>Oscillospiraceae</taxon>
        <taxon>Flavonifractor</taxon>
    </lineage>
</organism>
<protein>
    <submittedName>
        <fullName evidence="2">Uncharacterized protein</fullName>
    </submittedName>
</protein>
<dbReference type="Proteomes" id="UP000095746">
    <property type="component" value="Unassembled WGS sequence"/>
</dbReference>
<dbReference type="EMBL" id="CYZT01000713">
    <property type="protein sequence ID" value="CUQ14325.1"/>
    <property type="molecule type" value="Genomic_DNA"/>
</dbReference>
<evidence type="ECO:0000313" key="2">
    <source>
        <dbReference type="EMBL" id="CUQ14325.1"/>
    </source>
</evidence>
<sequence>MIRAERRKKRPVNSAPVRRKDSQSTPDTAPSRMQKGLSRGRSRSSPASRPIAEKIRR</sequence>
<gene>
    <name evidence="2" type="ORF">ERS852411_04024</name>
</gene>
<dbReference type="AlphaFoldDB" id="A0A174U3G9"/>
<feature type="compositionally biased region" description="Basic residues" evidence="1">
    <location>
        <begin position="1"/>
        <end position="11"/>
    </location>
</feature>
<proteinExistence type="predicted"/>
<evidence type="ECO:0000313" key="3">
    <source>
        <dbReference type="Proteomes" id="UP000095746"/>
    </source>
</evidence>